<dbReference type="VEuPathDB" id="FungiDB:A1Q1_06854"/>
<dbReference type="InterPro" id="IPR052523">
    <property type="entry name" value="Trichothecene_AcTrans"/>
</dbReference>
<dbReference type="CDD" id="cd04301">
    <property type="entry name" value="NAT_SF"/>
    <property type="match status" value="1"/>
</dbReference>
<dbReference type="InterPro" id="IPR000182">
    <property type="entry name" value="GNAT_dom"/>
</dbReference>
<dbReference type="Pfam" id="PF13508">
    <property type="entry name" value="Acetyltransf_7"/>
    <property type="match status" value="1"/>
</dbReference>
<sequence length="199" mass="21821">MLSIRRLEPSSPPSEIDAASELLTSVFADDQLTRIVSSPVPGLHAARTRSTLVTGVLDLAVFTAHESECEKLLGVLILKPPGIVDRHSDVVLANYARLRSHVHKLEEDAFGGVTNLWFVSFVGVSPEAQGKGVGRVLCDAAARLVRDKADETGVRTLALVAISEDAMRFYKRLGFEERGYVEFKVGDELVKRWAMSKEC</sequence>
<dbReference type="InterPro" id="IPR016181">
    <property type="entry name" value="Acyl_CoA_acyltransferase"/>
</dbReference>
<dbReference type="RefSeq" id="XP_014182578.1">
    <property type="nucleotide sequence ID" value="XM_014327103.1"/>
</dbReference>
<dbReference type="SUPFAM" id="SSF55729">
    <property type="entry name" value="Acyl-CoA N-acyltransferases (Nat)"/>
    <property type="match status" value="1"/>
</dbReference>
<dbReference type="PANTHER" id="PTHR42791:SF1">
    <property type="entry name" value="N-ACETYLTRANSFERASE DOMAIN-CONTAINING PROTEIN"/>
    <property type="match status" value="1"/>
</dbReference>
<reference evidence="2 3" key="1">
    <citation type="journal article" date="2012" name="Eukaryot. Cell">
        <title>Draft genome sequence of CBS 2479, the standard type strain of Trichosporon asahii.</title>
        <authorList>
            <person name="Yang R.Y."/>
            <person name="Li H.T."/>
            <person name="Zhu H."/>
            <person name="Zhou G.P."/>
            <person name="Wang M."/>
            <person name="Wang L."/>
        </authorList>
    </citation>
    <scope>NUCLEOTIDE SEQUENCE [LARGE SCALE GENOMIC DNA]</scope>
    <source>
        <strain evidence="3">ATCC 90039 / CBS 2479 / JCM 2466 / KCTC 7840 / NCYC 2677 / UAMH 7654</strain>
    </source>
</reference>
<dbReference type="PROSITE" id="PS51186">
    <property type="entry name" value="GNAT"/>
    <property type="match status" value="1"/>
</dbReference>
<feature type="domain" description="N-acetyltransferase" evidence="1">
    <location>
        <begin position="59"/>
        <end position="199"/>
    </location>
</feature>
<accession>J5TP27</accession>
<proteinExistence type="predicted"/>
<name>J5TP27_TRIAS</name>
<dbReference type="OrthoDB" id="61113at2759"/>
<organism evidence="2 3">
    <name type="scientific">Trichosporon asahii var. asahii (strain ATCC 90039 / CBS 2479 / JCM 2466 / KCTC 7840 / NBRC 103889/ NCYC 2677 / UAMH 7654)</name>
    <name type="common">Yeast</name>
    <dbReference type="NCBI Taxonomy" id="1186058"/>
    <lineage>
        <taxon>Eukaryota</taxon>
        <taxon>Fungi</taxon>
        <taxon>Dikarya</taxon>
        <taxon>Basidiomycota</taxon>
        <taxon>Agaricomycotina</taxon>
        <taxon>Tremellomycetes</taxon>
        <taxon>Trichosporonales</taxon>
        <taxon>Trichosporonaceae</taxon>
        <taxon>Trichosporon</taxon>
    </lineage>
</organism>
<dbReference type="AlphaFoldDB" id="J5TP27"/>
<dbReference type="PANTHER" id="PTHR42791">
    <property type="entry name" value="GNAT FAMILY ACETYLTRANSFERASE"/>
    <property type="match status" value="1"/>
</dbReference>
<dbReference type="GO" id="GO:0016747">
    <property type="term" value="F:acyltransferase activity, transferring groups other than amino-acyl groups"/>
    <property type="evidence" value="ECO:0007669"/>
    <property type="project" value="InterPro"/>
</dbReference>
<dbReference type="GeneID" id="25990366"/>
<evidence type="ECO:0000259" key="1">
    <source>
        <dbReference type="PROSITE" id="PS51186"/>
    </source>
</evidence>
<dbReference type="Gene3D" id="3.40.630.30">
    <property type="match status" value="1"/>
</dbReference>
<comment type="caution">
    <text evidence="2">The sequence shown here is derived from an EMBL/GenBank/DDBJ whole genome shotgun (WGS) entry which is preliminary data.</text>
</comment>
<dbReference type="HOGENOM" id="CLU_1373070_0_0_1"/>
<dbReference type="Proteomes" id="UP000002748">
    <property type="component" value="Unassembled WGS sequence"/>
</dbReference>
<gene>
    <name evidence="2" type="ORF">A1Q1_06854</name>
</gene>
<evidence type="ECO:0000313" key="2">
    <source>
        <dbReference type="EMBL" id="EJT51901.1"/>
    </source>
</evidence>
<protein>
    <recommendedName>
        <fullName evidence="1">N-acetyltransferase domain-containing protein</fullName>
    </recommendedName>
</protein>
<dbReference type="EMBL" id="ALBS01000042">
    <property type="protein sequence ID" value="EJT51901.1"/>
    <property type="molecule type" value="Genomic_DNA"/>
</dbReference>
<evidence type="ECO:0000313" key="3">
    <source>
        <dbReference type="Proteomes" id="UP000002748"/>
    </source>
</evidence>
<dbReference type="KEGG" id="tasa:A1Q1_06854"/>